<dbReference type="Proteomes" id="UP000076595">
    <property type="component" value="Chromosome"/>
</dbReference>
<organism evidence="1 2">
    <name type="scientific">Acetobacter oryzifermentans</name>
    <dbReference type="NCBI Taxonomy" id="1633874"/>
    <lineage>
        <taxon>Bacteria</taxon>
        <taxon>Pseudomonadati</taxon>
        <taxon>Pseudomonadota</taxon>
        <taxon>Alphaproteobacteria</taxon>
        <taxon>Acetobacterales</taxon>
        <taxon>Acetobacteraceae</taxon>
        <taxon>Acetobacter</taxon>
    </lineage>
</organism>
<proteinExistence type="predicted"/>
<name>A0ABN4NN85_9PROT</name>
<sequence>MTEEKHDWVHLADALLELNQARLEKDATAACYAQSTAYGFAAAGRIPTERRGRAYFVRRSDLPLIASRLPLGRRRRAAVPAV</sequence>
<dbReference type="RefSeq" id="WP_006116136.1">
    <property type="nucleotide sequence ID" value="NZ_CP011120.1"/>
</dbReference>
<accession>A0ABN4NN85</accession>
<keyword evidence="2" id="KW-1185">Reference proteome</keyword>
<evidence type="ECO:0000313" key="1">
    <source>
        <dbReference type="EMBL" id="ANA13402.1"/>
    </source>
</evidence>
<protein>
    <submittedName>
        <fullName evidence="1">Uncharacterized protein</fullName>
    </submittedName>
</protein>
<gene>
    <name evidence="1" type="ORF">WG31_04780</name>
</gene>
<reference evidence="1 2" key="1">
    <citation type="submission" date="2015-03" db="EMBL/GenBank/DDBJ databases">
        <title>Genome study of Acetobacter sp. SLV-7.</title>
        <authorList>
            <person name="Cho G.Y."/>
            <person name="Jeon C.O."/>
        </authorList>
    </citation>
    <scope>NUCLEOTIDE SEQUENCE [LARGE SCALE GENOMIC DNA]</scope>
    <source>
        <strain evidence="1 2">SLV-7</strain>
    </source>
</reference>
<evidence type="ECO:0000313" key="2">
    <source>
        <dbReference type="Proteomes" id="UP000076595"/>
    </source>
</evidence>
<dbReference type="EMBL" id="CP011120">
    <property type="protein sequence ID" value="ANA13402.1"/>
    <property type="molecule type" value="Genomic_DNA"/>
</dbReference>